<name>A0ABQ3MDC7_9PSEU</name>
<dbReference type="InterPro" id="IPR006016">
    <property type="entry name" value="UspA"/>
</dbReference>
<dbReference type="PRINTS" id="PR01438">
    <property type="entry name" value="UNVRSLSTRESS"/>
</dbReference>
<organism evidence="5 6">
    <name type="scientific">Lentzea cavernae</name>
    <dbReference type="NCBI Taxonomy" id="2020703"/>
    <lineage>
        <taxon>Bacteria</taxon>
        <taxon>Bacillati</taxon>
        <taxon>Actinomycetota</taxon>
        <taxon>Actinomycetes</taxon>
        <taxon>Pseudonocardiales</taxon>
        <taxon>Pseudonocardiaceae</taxon>
        <taxon>Lentzea</taxon>
    </lineage>
</organism>
<comment type="caution">
    <text evidence="5">The sequence shown here is derived from an EMBL/GenBank/DDBJ whole genome shotgun (WGS) entry which is preliminary data.</text>
</comment>
<evidence type="ECO:0000313" key="5">
    <source>
        <dbReference type="EMBL" id="GHH40731.1"/>
    </source>
</evidence>
<evidence type="ECO:0000259" key="4">
    <source>
        <dbReference type="Pfam" id="PF00582"/>
    </source>
</evidence>
<evidence type="ECO:0000256" key="2">
    <source>
        <dbReference type="ARBA" id="ARBA00022741"/>
    </source>
</evidence>
<gene>
    <name evidence="5" type="ORF">GCM10017774_34580</name>
</gene>
<dbReference type="InterPro" id="IPR006015">
    <property type="entry name" value="Universal_stress_UspA"/>
</dbReference>
<dbReference type="PANTHER" id="PTHR46268:SF27">
    <property type="entry name" value="UNIVERSAL STRESS PROTEIN RV2623"/>
    <property type="match status" value="1"/>
</dbReference>
<protein>
    <submittedName>
        <fullName evidence="5">Universal stress protein</fullName>
    </submittedName>
</protein>
<comment type="similarity">
    <text evidence="1">Belongs to the universal stress protein A family.</text>
</comment>
<keyword evidence="6" id="KW-1185">Reference proteome</keyword>
<evidence type="ECO:0000256" key="3">
    <source>
        <dbReference type="ARBA" id="ARBA00022840"/>
    </source>
</evidence>
<dbReference type="InterPro" id="IPR014729">
    <property type="entry name" value="Rossmann-like_a/b/a_fold"/>
</dbReference>
<sequence length="292" mass="30286">MGQRRDSSLPVVAGVDGSSSALAASRWAAREAARRGAPLYLVSAFGWSGKRHLGDPGLGRYRDAMVQEAWRTVGAAADAARHAAEGVEVSEMTVDGFPVPLLVTESRTAELLVIGDRGLGGFTSLLVGSVAIRLAAQAECPVVVVRGEDSVDAGPVVAGVDGSPISEAALGFAFEAADARGVPLVAVHVWNDYAVGAPVPHPGEWGAVEADEHRLLAERLAGWSEKFPDVVVRREVVRDRPAHALIEHATRTGAQLVVVGSHGRGSAAGLVLGSVSHAVLHHSPCPVAVVRS</sequence>
<evidence type="ECO:0000313" key="6">
    <source>
        <dbReference type="Proteomes" id="UP000605568"/>
    </source>
</evidence>
<keyword evidence="2" id="KW-0547">Nucleotide-binding</keyword>
<dbReference type="PANTHER" id="PTHR46268">
    <property type="entry name" value="STRESS RESPONSE PROTEIN NHAX"/>
    <property type="match status" value="1"/>
</dbReference>
<accession>A0ABQ3MDC7</accession>
<dbReference type="RefSeq" id="WP_191298929.1">
    <property type="nucleotide sequence ID" value="NZ_BNAR01000004.1"/>
</dbReference>
<proteinExistence type="inferred from homology"/>
<evidence type="ECO:0000256" key="1">
    <source>
        <dbReference type="ARBA" id="ARBA00008791"/>
    </source>
</evidence>
<feature type="domain" description="UspA" evidence="4">
    <location>
        <begin position="11"/>
        <end position="146"/>
    </location>
</feature>
<keyword evidence="3" id="KW-0067">ATP-binding</keyword>
<dbReference type="EMBL" id="BNAR01000004">
    <property type="protein sequence ID" value="GHH40731.1"/>
    <property type="molecule type" value="Genomic_DNA"/>
</dbReference>
<dbReference type="Proteomes" id="UP000605568">
    <property type="component" value="Unassembled WGS sequence"/>
</dbReference>
<dbReference type="SUPFAM" id="SSF52402">
    <property type="entry name" value="Adenine nucleotide alpha hydrolases-like"/>
    <property type="match status" value="2"/>
</dbReference>
<dbReference type="Pfam" id="PF00582">
    <property type="entry name" value="Usp"/>
    <property type="match status" value="2"/>
</dbReference>
<reference evidence="6" key="1">
    <citation type="journal article" date="2019" name="Int. J. Syst. Evol. Microbiol.">
        <title>The Global Catalogue of Microorganisms (GCM) 10K type strain sequencing project: providing services to taxonomists for standard genome sequencing and annotation.</title>
        <authorList>
            <consortium name="The Broad Institute Genomics Platform"/>
            <consortium name="The Broad Institute Genome Sequencing Center for Infectious Disease"/>
            <person name="Wu L."/>
            <person name="Ma J."/>
        </authorList>
    </citation>
    <scope>NUCLEOTIDE SEQUENCE [LARGE SCALE GENOMIC DNA]</scope>
    <source>
        <strain evidence="6">CGMCC 4.7367</strain>
    </source>
</reference>
<feature type="domain" description="UspA" evidence="4">
    <location>
        <begin position="155"/>
        <end position="291"/>
    </location>
</feature>
<dbReference type="Gene3D" id="3.40.50.620">
    <property type="entry name" value="HUPs"/>
    <property type="match status" value="2"/>
</dbReference>